<feature type="region of interest" description="Disordered" evidence="1">
    <location>
        <begin position="132"/>
        <end position="189"/>
    </location>
</feature>
<dbReference type="EMBL" id="NKCI01000072">
    <property type="protein sequence ID" value="RSL58633.1"/>
    <property type="molecule type" value="Genomic_DNA"/>
</dbReference>
<comment type="caution">
    <text evidence="2">The sequence shown here is derived from an EMBL/GenBank/DDBJ whole genome shotgun (WGS) entry which is preliminary data.</text>
</comment>
<proteinExistence type="predicted"/>
<reference evidence="2 3" key="1">
    <citation type="submission" date="2017-06" db="EMBL/GenBank/DDBJ databases">
        <title>Comparative genomic analysis of Ambrosia Fusariam Clade fungi.</title>
        <authorList>
            <person name="Stajich J.E."/>
            <person name="Carrillo J."/>
            <person name="Kijimoto T."/>
            <person name="Eskalen A."/>
            <person name="O'Donnell K."/>
            <person name="Kasson M."/>
        </authorList>
    </citation>
    <scope>NUCLEOTIDE SEQUENCE [LARGE SCALE GENOMIC DNA]</scope>
    <source>
        <strain evidence="2 3">NRRL62584</strain>
    </source>
</reference>
<protein>
    <submittedName>
        <fullName evidence="2">Uncharacterized protein</fullName>
    </submittedName>
</protein>
<evidence type="ECO:0000313" key="2">
    <source>
        <dbReference type="EMBL" id="RSL58633.1"/>
    </source>
</evidence>
<dbReference type="OrthoDB" id="5397087at2759"/>
<dbReference type="STRING" id="1325734.A0A428Q055"/>
<gene>
    <name evidence="2" type="ORF">CEP54_007670</name>
</gene>
<keyword evidence="3" id="KW-1185">Reference proteome</keyword>
<evidence type="ECO:0000313" key="3">
    <source>
        <dbReference type="Proteomes" id="UP000288168"/>
    </source>
</evidence>
<dbReference type="AlphaFoldDB" id="A0A428Q055"/>
<name>A0A428Q055_9HYPO</name>
<organism evidence="2 3">
    <name type="scientific">Fusarium duplospermum</name>
    <dbReference type="NCBI Taxonomy" id="1325734"/>
    <lineage>
        <taxon>Eukaryota</taxon>
        <taxon>Fungi</taxon>
        <taxon>Dikarya</taxon>
        <taxon>Ascomycota</taxon>
        <taxon>Pezizomycotina</taxon>
        <taxon>Sordariomycetes</taxon>
        <taxon>Hypocreomycetidae</taxon>
        <taxon>Hypocreales</taxon>
        <taxon>Nectriaceae</taxon>
        <taxon>Fusarium</taxon>
        <taxon>Fusarium solani species complex</taxon>
    </lineage>
</organism>
<accession>A0A428Q055</accession>
<feature type="compositionally biased region" description="Polar residues" evidence="1">
    <location>
        <begin position="146"/>
        <end position="155"/>
    </location>
</feature>
<evidence type="ECO:0000256" key="1">
    <source>
        <dbReference type="SAM" id="MobiDB-lite"/>
    </source>
</evidence>
<sequence length="306" mass="34461">MTSSKRSRDEYRERAYVAASRRTDRNIKARMDSAFMASEIHRKRTGKRLHVTEDIVMGDSPYEEEQDGWPRPQTCPVVPKSSMSMGVGGVSKESLASAIPAKTEEEWWENEINRLFAEAFPNFGRQSQLLIPTMPEKDKPPRDPTSRNTSGSNQQHPHEHLQNSSPLPKPDQPANDTPSRPREESLESLLGETPSLCDSHATTLTSCSPSFMPDLSNGVGISSEFFDPNIIEGLYTNDYMAYEEGFSFRTDDFAQDCDVNEWLQHVCDSGDKLEIPGWDSQFSGGTVDDWWPMFFDDSAQLATCAF</sequence>
<dbReference type="Proteomes" id="UP000288168">
    <property type="component" value="Unassembled WGS sequence"/>
</dbReference>
<feature type="compositionally biased region" description="Basic and acidic residues" evidence="1">
    <location>
        <begin position="135"/>
        <end position="145"/>
    </location>
</feature>